<evidence type="ECO:0000313" key="3">
    <source>
        <dbReference type="Proteomes" id="UP000245060"/>
    </source>
</evidence>
<name>A0AA37PRD0_9MYCO</name>
<comment type="caution">
    <text evidence="2">The sequence shown here is derived from an EMBL/GenBank/DDBJ whole genome shotgun (WGS) entry which is preliminary data.</text>
</comment>
<organism evidence="2 4">
    <name type="scientific">Mycobacterium montefiorense</name>
    <dbReference type="NCBI Taxonomy" id="154654"/>
    <lineage>
        <taxon>Bacteria</taxon>
        <taxon>Bacillati</taxon>
        <taxon>Actinomycetota</taxon>
        <taxon>Actinomycetes</taxon>
        <taxon>Mycobacteriales</taxon>
        <taxon>Mycobacteriaceae</taxon>
        <taxon>Mycobacterium</taxon>
        <taxon>Mycobacterium simiae complex</taxon>
    </lineage>
</organism>
<reference evidence="2" key="3">
    <citation type="journal article" date="2022" name="Microbiol. Resour. Announc.">
        <title>Draft Genome Sequences of Eight Mycobacterium montefiorense Strains Isolated from Salamanders in Captivity.</title>
        <authorList>
            <person name="Komine T."/>
            <person name="Ihara H."/>
            <person name="Fukano H."/>
            <person name="Hoshino Y."/>
            <person name="Kurata O."/>
            <person name="Wada S."/>
        </authorList>
    </citation>
    <scope>NUCLEOTIDE SEQUENCE</scope>
    <source>
        <strain evidence="2">NJB18185</strain>
    </source>
</reference>
<dbReference type="Proteomes" id="UP000245060">
    <property type="component" value="Unassembled WGS sequence"/>
</dbReference>
<evidence type="ECO:0000313" key="1">
    <source>
        <dbReference type="EMBL" id="GBG40115.1"/>
    </source>
</evidence>
<reference evidence="3" key="2">
    <citation type="submission" date="2018-04" db="EMBL/GenBank/DDBJ databases">
        <title>Draft genome sequence of Mycobacterium montefiorense isolated from Japanese black salamander.</title>
        <authorList>
            <person name="Fukano H."/>
            <person name="Yoshida M."/>
            <person name="Shimizu A."/>
            <person name="Iwao H."/>
            <person name="Kurata O."/>
            <person name="Katayama Y."/>
            <person name="Omatsu T."/>
            <person name="Mizutani T."/>
            <person name="Wada S."/>
            <person name="Hoshino Y."/>
        </authorList>
    </citation>
    <scope>NUCLEOTIDE SEQUENCE [LARGE SCALE GENOMIC DNA]</scope>
    <source>
        <strain evidence="3">BS</strain>
    </source>
</reference>
<reference evidence="2" key="4">
    <citation type="submission" date="2022-04" db="EMBL/GenBank/DDBJ databases">
        <authorList>
            <person name="Komine T."/>
            <person name="Fukano H."/>
            <person name="Wada S."/>
        </authorList>
    </citation>
    <scope>NUCLEOTIDE SEQUENCE</scope>
    <source>
        <strain evidence="2">NJB18185</strain>
    </source>
</reference>
<evidence type="ECO:0000313" key="4">
    <source>
        <dbReference type="Proteomes" id="UP001139505"/>
    </source>
</evidence>
<keyword evidence="3" id="KW-1185">Reference proteome</keyword>
<dbReference type="RefSeq" id="WP_108925672.1">
    <property type="nucleotide sequence ID" value="NZ_BFCH01000027.1"/>
</dbReference>
<dbReference type="AlphaFoldDB" id="A0AA37PRD0"/>
<dbReference type="EMBL" id="BFCH01000027">
    <property type="protein sequence ID" value="GBG40115.1"/>
    <property type="molecule type" value="Genomic_DNA"/>
</dbReference>
<sequence>MATEDRLGDHESPLAQVAWAGLPVNLDWAFSQAQRDKVYTQHLTRERWRALRTQARERDAAADLQPLDAEAG</sequence>
<dbReference type="Proteomes" id="UP001139505">
    <property type="component" value="Unassembled WGS sequence"/>
</dbReference>
<accession>A0AA37PRD0</accession>
<protein>
    <submittedName>
        <fullName evidence="2">Uncharacterized protein</fullName>
    </submittedName>
</protein>
<gene>
    <name evidence="1" type="ORF">MmonteBS_44870</name>
    <name evidence="2" type="ORF">NJB18185_49020</name>
</gene>
<evidence type="ECO:0000313" key="2">
    <source>
        <dbReference type="EMBL" id="GKU75131.1"/>
    </source>
</evidence>
<reference evidence="1" key="1">
    <citation type="journal article" date="2018" name="Genome Announc.">
        <title>Draft Genome Sequence of Mycobacterium montefiorense Isolated from Japanese Black Salamander (Hynobius nigrescens).</title>
        <authorList>
            <person name="Fukano H."/>
            <person name="Yoshida M."/>
            <person name="Shimizu A."/>
            <person name="Iwao H."/>
            <person name="Katayama Y."/>
            <person name="Omatsu T."/>
            <person name="Mizutani T."/>
            <person name="Kurata O."/>
            <person name="Wada S."/>
            <person name="Hoshino Y."/>
        </authorList>
    </citation>
    <scope>NUCLEOTIDE SEQUENCE</scope>
    <source>
        <strain evidence="1">BS</strain>
    </source>
</reference>
<dbReference type="EMBL" id="BQYH01000068">
    <property type="protein sequence ID" value="GKU75131.1"/>
    <property type="molecule type" value="Genomic_DNA"/>
</dbReference>
<proteinExistence type="predicted"/>